<dbReference type="EMBL" id="DSID01000526">
    <property type="protein sequence ID" value="HEX70976.1"/>
    <property type="molecule type" value="Genomic_DNA"/>
</dbReference>
<reference evidence="2" key="1">
    <citation type="journal article" date="2020" name="mSystems">
        <title>Genome- and Community-Level Interaction Insights into Carbon Utilization and Element Cycling Functions of Hydrothermarchaeota in Hydrothermal Sediment.</title>
        <authorList>
            <person name="Zhou Z."/>
            <person name="Liu Y."/>
            <person name="Xu W."/>
            <person name="Pan J."/>
            <person name="Luo Z.H."/>
            <person name="Li M."/>
        </authorList>
    </citation>
    <scope>NUCLEOTIDE SEQUENCE [LARGE SCALE GENOMIC DNA]</scope>
    <source>
        <strain evidence="2">SpSt-192</strain>
    </source>
</reference>
<name>A0A7C3AMD9_9BACT</name>
<sequence length="248" mass="28028">MRCLIGEVILLRDEGAKGAGGVTTIRIGWRSGAWSELQVRRPSSSDHARTPERVLERIRTLARDHADDRIAEILNAEGLQTRQGLPWSYQRVHQIRGYHAIPTACPIKPIGSGARGDGRIPLREAAGRLGVTSGALRHWWKWGFIQAEQKGWTDPLWVRLDEEELARLDGTMAAQGHGRWRIREAQHELGLSKEGIWQRVRAGELTAYRARVDAHWEWRISPSGQEDRQPRFAPSGLAPVRWTPDDLG</sequence>
<protein>
    <submittedName>
        <fullName evidence="2">Uncharacterized protein</fullName>
    </submittedName>
</protein>
<proteinExistence type="predicted"/>
<evidence type="ECO:0000256" key="1">
    <source>
        <dbReference type="SAM" id="MobiDB-lite"/>
    </source>
</evidence>
<evidence type="ECO:0000313" key="2">
    <source>
        <dbReference type="EMBL" id="HEX70976.1"/>
    </source>
</evidence>
<gene>
    <name evidence="2" type="ORF">ENP13_06995</name>
</gene>
<accession>A0A7C3AMD9</accession>
<dbReference type="AlphaFoldDB" id="A0A7C3AMD9"/>
<organism evidence="2">
    <name type="scientific">Thermorudis sp</name>
    <dbReference type="NCBI Taxonomy" id="1969470"/>
    <lineage>
        <taxon>Bacteria</taxon>
        <taxon>Pseudomonadati</taxon>
        <taxon>Thermomicrobiota</taxon>
        <taxon>Thermomicrobia</taxon>
        <taxon>Thermomicrobia incertae sedis</taxon>
        <taxon>Thermorudis</taxon>
    </lineage>
</organism>
<comment type="caution">
    <text evidence="2">The sequence shown here is derived from an EMBL/GenBank/DDBJ whole genome shotgun (WGS) entry which is preliminary data.</text>
</comment>
<feature type="region of interest" description="Disordered" evidence="1">
    <location>
        <begin position="223"/>
        <end position="248"/>
    </location>
</feature>